<dbReference type="KEGG" id="manq:L1994_05300"/>
<dbReference type="Gene3D" id="1.10.3210.10">
    <property type="entry name" value="Hypothetical protein af1432"/>
    <property type="match status" value="1"/>
</dbReference>
<dbReference type="SUPFAM" id="SSF109604">
    <property type="entry name" value="HD-domain/PDEase-like"/>
    <property type="match status" value="1"/>
</dbReference>
<dbReference type="PANTHER" id="PTHR38659">
    <property type="entry name" value="METAL-DEPENDENT PHOSPHOHYDROLASE"/>
    <property type="match status" value="1"/>
</dbReference>
<dbReference type="RefSeq" id="WP_278100641.1">
    <property type="nucleotide sequence ID" value="NZ_CP091092.1"/>
</dbReference>
<dbReference type="InterPro" id="IPR006674">
    <property type="entry name" value="HD_domain"/>
</dbReference>
<evidence type="ECO:0000313" key="3">
    <source>
        <dbReference type="Proteomes" id="UP001218895"/>
    </source>
</evidence>
<name>A0AAF0FSH6_9EURY</name>
<proteinExistence type="predicted"/>
<sequence>MKTQDEYILLLKKAGCDEKVIQHCIAVRDLSLIYAKNAGADIELVNAGALLHDIGRSQTHSVAHGQIGADISRRFGISEEICLIIERHVGAGLSAEECREYGLVPKDCIPLSPEEKIVAHCDNLIKGTKVISVEERLSLSSKLNPDAIKRLKKLSEEIEKFSGKNTKGTKRINREK</sequence>
<keyword evidence="3" id="KW-1185">Reference proteome</keyword>
<dbReference type="Proteomes" id="UP001218895">
    <property type="component" value="Chromosome"/>
</dbReference>
<evidence type="ECO:0000313" key="2">
    <source>
        <dbReference type="EMBL" id="WFN37802.1"/>
    </source>
</evidence>
<gene>
    <name evidence="2" type="ORF">L1994_05300</name>
</gene>
<organism evidence="2 3">
    <name type="scientific">Methanomicrobium antiquum</name>
    <dbReference type="NCBI Taxonomy" id="487686"/>
    <lineage>
        <taxon>Archaea</taxon>
        <taxon>Methanobacteriati</taxon>
        <taxon>Methanobacteriota</taxon>
        <taxon>Stenosarchaea group</taxon>
        <taxon>Methanomicrobia</taxon>
        <taxon>Methanomicrobiales</taxon>
        <taxon>Methanomicrobiaceae</taxon>
        <taxon>Methanomicrobium</taxon>
    </lineage>
</organism>
<dbReference type="GeneID" id="79949792"/>
<dbReference type="SMART" id="SM00471">
    <property type="entry name" value="HDc"/>
    <property type="match status" value="1"/>
</dbReference>
<protein>
    <submittedName>
        <fullName evidence="2">HDIG domain-containing protein</fullName>
    </submittedName>
</protein>
<feature type="domain" description="HD/PDEase" evidence="1">
    <location>
        <begin position="16"/>
        <end position="136"/>
    </location>
</feature>
<dbReference type="Pfam" id="PF01966">
    <property type="entry name" value="HD"/>
    <property type="match status" value="1"/>
</dbReference>
<dbReference type="PANTHER" id="PTHR38659:SF2">
    <property type="entry name" value="HDIG DOMAIN PROTEIN"/>
    <property type="match status" value="1"/>
</dbReference>
<dbReference type="InterPro" id="IPR003607">
    <property type="entry name" value="HD/PDEase_dom"/>
</dbReference>
<reference evidence="2" key="1">
    <citation type="submission" date="2022-01" db="EMBL/GenBank/DDBJ databases">
        <title>Complete genome of Methanomicrobium antiquum DSM 21220.</title>
        <authorList>
            <person name="Chen S.-C."/>
            <person name="You Y.-T."/>
            <person name="Zhou Y.-Z."/>
            <person name="Lai M.-C."/>
        </authorList>
    </citation>
    <scope>NUCLEOTIDE SEQUENCE</scope>
    <source>
        <strain evidence="2">DSM 21220</strain>
    </source>
</reference>
<dbReference type="NCBIfam" id="TIGR00277">
    <property type="entry name" value="HDIG"/>
    <property type="match status" value="1"/>
</dbReference>
<accession>A0AAF0FSH6</accession>
<dbReference type="AlphaFoldDB" id="A0AAF0FSH6"/>
<dbReference type="CDD" id="cd00077">
    <property type="entry name" value="HDc"/>
    <property type="match status" value="1"/>
</dbReference>
<evidence type="ECO:0000259" key="1">
    <source>
        <dbReference type="SMART" id="SM00471"/>
    </source>
</evidence>
<dbReference type="InterPro" id="IPR006675">
    <property type="entry name" value="HDIG_dom"/>
</dbReference>
<dbReference type="EMBL" id="CP091092">
    <property type="protein sequence ID" value="WFN37802.1"/>
    <property type="molecule type" value="Genomic_DNA"/>
</dbReference>